<dbReference type="STRING" id="1458307.OSB_17000"/>
<evidence type="ECO:0000313" key="2">
    <source>
        <dbReference type="Proteomes" id="UP000067444"/>
    </source>
</evidence>
<name>A0A0K0Y5K3_9RHOB</name>
<reference evidence="1 2" key="1">
    <citation type="journal article" date="2015" name="Genome Announc.">
        <title>Closed Genome Sequence of Octadecabacter temperatus SB1, the First Mesophilic Species of the Genus Octadecabacter.</title>
        <authorList>
            <person name="Voget S."/>
            <person name="Billerbeck S."/>
            <person name="Simon M."/>
            <person name="Daniel R."/>
        </authorList>
    </citation>
    <scope>NUCLEOTIDE SEQUENCE [LARGE SCALE GENOMIC DNA]</scope>
    <source>
        <strain evidence="1 2">SB1</strain>
    </source>
</reference>
<keyword evidence="2" id="KW-1185">Reference proteome</keyword>
<sequence>MGHVIMPVEFEIFTDPTLVYIRYHGHVKTAEIMEALTQFAPRGAALAGQTHFFDFSKITSYEVDYPLFFKFMAKLLDIYPPEVGQQLNVFYAPPGPPEEMAEMARNPWEGSSKILIRTAQTQEQAFDILGWPRPDVVAHMAALS</sequence>
<dbReference type="Proteomes" id="UP000067444">
    <property type="component" value="Chromosome"/>
</dbReference>
<proteinExistence type="predicted"/>
<evidence type="ECO:0000313" key="1">
    <source>
        <dbReference type="EMBL" id="AKS46248.1"/>
    </source>
</evidence>
<dbReference type="KEGG" id="otm:OSB_17000"/>
<protein>
    <submittedName>
        <fullName evidence="1">Uncharacterized protein</fullName>
    </submittedName>
</protein>
<organism evidence="1 2">
    <name type="scientific">Octadecabacter temperatus</name>
    <dbReference type="NCBI Taxonomy" id="1458307"/>
    <lineage>
        <taxon>Bacteria</taxon>
        <taxon>Pseudomonadati</taxon>
        <taxon>Pseudomonadota</taxon>
        <taxon>Alphaproteobacteria</taxon>
        <taxon>Rhodobacterales</taxon>
        <taxon>Roseobacteraceae</taxon>
        <taxon>Octadecabacter</taxon>
    </lineage>
</organism>
<gene>
    <name evidence="1" type="ORF">OSB_17000</name>
</gene>
<accession>A0A0K0Y5K3</accession>
<dbReference type="EMBL" id="CP012160">
    <property type="protein sequence ID" value="AKS46248.1"/>
    <property type="molecule type" value="Genomic_DNA"/>
</dbReference>
<dbReference type="AlphaFoldDB" id="A0A0K0Y5K3"/>